<gene>
    <name evidence="1" type="ORF">BN85301520</name>
</gene>
<dbReference type="Gene3D" id="1.25.40.10">
    <property type="entry name" value="Tetratricopeptide repeat domain"/>
    <property type="match status" value="1"/>
</dbReference>
<reference evidence="1 2" key="1">
    <citation type="journal article" date="2013" name="J. Mol. Microbiol. Biotechnol.">
        <title>Analysis of the Complete Genomes of Acholeplasma brassicae , A. palmae and A. laidlawii and Their Comparison to the Obligate Parasites from ' Candidatus Phytoplasma'.</title>
        <authorList>
            <person name="Kube M."/>
            <person name="Siewert C."/>
            <person name="Migdoll A.M."/>
            <person name="Duduk B."/>
            <person name="Holz S."/>
            <person name="Rabus R."/>
            <person name="Seemuller E."/>
            <person name="Mitrovic J."/>
            <person name="Muller I."/>
            <person name="Buttner C."/>
            <person name="Reinhardt R."/>
        </authorList>
    </citation>
    <scope>NUCLEOTIDE SEQUENCE [LARGE SCALE GENOMIC DNA]</scope>
    <source>
        <strain evidence="2">0502</strain>
    </source>
</reference>
<dbReference type="OrthoDB" id="384618at2"/>
<dbReference type="AlphaFoldDB" id="U4KQU9"/>
<keyword evidence="2" id="KW-1185">Reference proteome</keyword>
<protein>
    <submittedName>
        <fullName evidence="1">Putative transcriptional regulator</fullName>
    </submittedName>
</protein>
<dbReference type="EMBL" id="FO681348">
    <property type="protein sequence ID" value="CCV65173.1"/>
    <property type="molecule type" value="Genomic_DNA"/>
</dbReference>
<accession>U4KQU9</accession>
<evidence type="ECO:0000313" key="2">
    <source>
        <dbReference type="Proteomes" id="UP000032737"/>
    </source>
</evidence>
<proteinExistence type="predicted"/>
<evidence type="ECO:0000313" key="1">
    <source>
        <dbReference type="EMBL" id="CCV65173.1"/>
    </source>
</evidence>
<dbReference type="KEGG" id="abra:BN85301520"/>
<dbReference type="InterPro" id="IPR010982">
    <property type="entry name" value="Lambda_DNA-bd_dom_sf"/>
</dbReference>
<organism evidence="1 2">
    <name type="scientific">Acholeplasma brassicae</name>
    <dbReference type="NCBI Taxonomy" id="61635"/>
    <lineage>
        <taxon>Bacteria</taxon>
        <taxon>Bacillati</taxon>
        <taxon>Mycoplasmatota</taxon>
        <taxon>Mollicutes</taxon>
        <taxon>Acholeplasmatales</taxon>
        <taxon>Acholeplasmataceae</taxon>
        <taxon>Acholeplasma</taxon>
    </lineage>
</organism>
<dbReference type="InterPro" id="IPR011990">
    <property type="entry name" value="TPR-like_helical_dom_sf"/>
</dbReference>
<dbReference type="GO" id="GO:0003677">
    <property type="term" value="F:DNA binding"/>
    <property type="evidence" value="ECO:0007669"/>
    <property type="project" value="InterPro"/>
</dbReference>
<sequence length="305" mass="35994">MNLMNHSRELVLYIDRLRLDRNISQDIFLENIVSSRQYRRYLSGDSTLSYVVLDKLSKRLGYNAEFVIMEVEAERIKHSFEIHTLYNAIASKNKVSADMILNEIKKHPIYLESNEMLYHHCLNMYDYHFSNSSQKSLIDKTKKLVGLDKLLLKKVLSTTELLIMVTFFNLDQFEHIDLIANKLESYLKNDFIIVSGQNVKVIILVYEELSRYYSIRENYIKMYEYAIMGINYANEVESIYMLEALYFFAGAASFELNELERCKKYLIQCYTVLLSEDNLVKMASYKSFFKDAFDIDIAEEIRNLI</sequence>
<dbReference type="HOGENOM" id="CLU_079277_0_0_14"/>
<name>U4KQU9_9MOLU</name>
<dbReference type="Proteomes" id="UP000032737">
    <property type="component" value="Chromosome"/>
</dbReference>
<dbReference type="RefSeq" id="WP_030004041.1">
    <property type="nucleotide sequence ID" value="NC_022549.1"/>
</dbReference>
<dbReference type="SUPFAM" id="SSF47413">
    <property type="entry name" value="lambda repressor-like DNA-binding domains"/>
    <property type="match status" value="1"/>
</dbReference>